<name>A0ABU6Y4E1_9FABA</name>
<evidence type="ECO:0000313" key="2">
    <source>
        <dbReference type="Proteomes" id="UP001341840"/>
    </source>
</evidence>
<accession>A0ABU6Y4E1</accession>
<dbReference type="Proteomes" id="UP001341840">
    <property type="component" value="Unassembled WGS sequence"/>
</dbReference>
<reference evidence="1 2" key="1">
    <citation type="journal article" date="2023" name="Plants (Basel)">
        <title>Bridging the Gap: Combining Genomics and Transcriptomics Approaches to Understand Stylosanthes scabra, an Orphan Legume from the Brazilian Caatinga.</title>
        <authorList>
            <person name="Ferreira-Neto J.R.C."/>
            <person name="da Silva M.D."/>
            <person name="Binneck E."/>
            <person name="de Melo N.F."/>
            <person name="da Silva R.H."/>
            <person name="de Melo A.L.T.M."/>
            <person name="Pandolfi V."/>
            <person name="Bustamante F.O."/>
            <person name="Brasileiro-Vidal A.C."/>
            <person name="Benko-Iseppon A.M."/>
        </authorList>
    </citation>
    <scope>NUCLEOTIDE SEQUENCE [LARGE SCALE GENOMIC DNA]</scope>
    <source>
        <tissue evidence="1">Leaves</tissue>
    </source>
</reference>
<comment type="caution">
    <text evidence="1">The sequence shown here is derived from an EMBL/GenBank/DDBJ whole genome shotgun (WGS) entry which is preliminary data.</text>
</comment>
<evidence type="ECO:0000313" key="1">
    <source>
        <dbReference type="EMBL" id="MED6204892.1"/>
    </source>
</evidence>
<protein>
    <submittedName>
        <fullName evidence="1">Uncharacterized protein</fullName>
    </submittedName>
</protein>
<sequence>MNAPPMHDPTCVLRGVLASAINKCDGADIGSFSICSIICWNPGLESPSKKACDKEAMVGTLSLPSLRLLPALTPSIVHRLLPSAECKNYRSPTVSHEVVDAINEGEPSEILAGNIRERSESPLEPSEGHCARVPLMCWGN</sequence>
<dbReference type="EMBL" id="JASCZI010241688">
    <property type="protein sequence ID" value="MED6204892.1"/>
    <property type="molecule type" value="Genomic_DNA"/>
</dbReference>
<gene>
    <name evidence="1" type="ORF">PIB30_012939</name>
</gene>
<keyword evidence="2" id="KW-1185">Reference proteome</keyword>
<proteinExistence type="predicted"/>
<organism evidence="1 2">
    <name type="scientific">Stylosanthes scabra</name>
    <dbReference type="NCBI Taxonomy" id="79078"/>
    <lineage>
        <taxon>Eukaryota</taxon>
        <taxon>Viridiplantae</taxon>
        <taxon>Streptophyta</taxon>
        <taxon>Embryophyta</taxon>
        <taxon>Tracheophyta</taxon>
        <taxon>Spermatophyta</taxon>
        <taxon>Magnoliopsida</taxon>
        <taxon>eudicotyledons</taxon>
        <taxon>Gunneridae</taxon>
        <taxon>Pentapetalae</taxon>
        <taxon>rosids</taxon>
        <taxon>fabids</taxon>
        <taxon>Fabales</taxon>
        <taxon>Fabaceae</taxon>
        <taxon>Papilionoideae</taxon>
        <taxon>50 kb inversion clade</taxon>
        <taxon>dalbergioids sensu lato</taxon>
        <taxon>Dalbergieae</taxon>
        <taxon>Pterocarpus clade</taxon>
        <taxon>Stylosanthes</taxon>
    </lineage>
</organism>